<feature type="domain" description="Nematode cuticle collagen N-terminal" evidence="2">
    <location>
        <begin position="55"/>
        <end position="84"/>
    </location>
</feature>
<gene>
    <name evidence="3" type="ORF">TELCIR_07647</name>
</gene>
<sequence length="143" mass="16242">MPEQKNNVQDAYLIQSNPANASRARKPVMLFSTKLRNLVPFIVPHGKFENLARVLLRDISSLYYDVMDEMHEFKIIANEAWKDMITATQPSTLSREEFSTIFGRAKRSKAVCACAATKTQDNGICKFVLKTYTLLKAGKHDRS</sequence>
<dbReference type="EMBL" id="KZ346251">
    <property type="protein sequence ID" value="PIO70496.1"/>
    <property type="molecule type" value="Genomic_DNA"/>
</dbReference>
<dbReference type="OrthoDB" id="5876933at2759"/>
<dbReference type="GO" id="GO:0005581">
    <property type="term" value="C:collagen trimer"/>
    <property type="evidence" value="ECO:0007669"/>
    <property type="project" value="UniProtKB-KW"/>
</dbReference>
<reference evidence="3 4" key="1">
    <citation type="submission" date="2015-09" db="EMBL/GenBank/DDBJ databases">
        <title>Draft genome of the parasitic nematode Teladorsagia circumcincta isolate WARC Sus (inbred).</title>
        <authorList>
            <person name="Mitreva M."/>
        </authorList>
    </citation>
    <scope>NUCLEOTIDE SEQUENCE [LARGE SCALE GENOMIC DNA]</scope>
    <source>
        <strain evidence="3 4">S</strain>
    </source>
</reference>
<evidence type="ECO:0000256" key="1">
    <source>
        <dbReference type="ARBA" id="ARBA00022737"/>
    </source>
</evidence>
<evidence type="ECO:0000259" key="2">
    <source>
        <dbReference type="Pfam" id="PF01484"/>
    </source>
</evidence>
<name>A0A2G9UK15_TELCI</name>
<evidence type="ECO:0000313" key="4">
    <source>
        <dbReference type="Proteomes" id="UP000230423"/>
    </source>
</evidence>
<dbReference type="AlphaFoldDB" id="A0A2G9UK15"/>
<dbReference type="GO" id="GO:0042302">
    <property type="term" value="F:structural constituent of cuticle"/>
    <property type="evidence" value="ECO:0007669"/>
    <property type="project" value="InterPro"/>
</dbReference>
<organism evidence="3 4">
    <name type="scientific">Teladorsagia circumcincta</name>
    <name type="common">Brown stomach worm</name>
    <name type="synonym">Ostertagia circumcincta</name>
    <dbReference type="NCBI Taxonomy" id="45464"/>
    <lineage>
        <taxon>Eukaryota</taxon>
        <taxon>Metazoa</taxon>
        <taxon>Ecdysozoa</taxon>
        <taxon>Nematoda</taxon>
        <taxon>Chromadorea</taxon>
        <taxon>Rhabditida</taxon>
        <taxon>Rhabditina</taxon>
        <taxon>Rhabditomorpha</taxon>
        <taxon>Strongyloidea</taxon>
        <taxon>Trichostrongylidae</taxon>
        <taxon>Teladorsagia</taxon>
    </lineage>
</organism>
<evidence type="ECO:0000313" key="3">
    <source>
        <dbReference type="EMBL" id="PIO70496.1"/>
    </source>
</evidence>
<dbReference type="InterPro" id="IPR002486">
    <property type="entry name" value="Col_cuticle_N"/>
</dbReference>
<dbReference type="Pfam" id="PF01484">
    <property type="entry name" value="Col_cuticle_N"/>
    <property type="match status" value="1"/>
</dbReference>
<keyword evidence="3" id="KW-0176">Collagen</keyword>
<keyword evidence="1" id="KW-0677">Repeat</keyword>
<dbReference type="Proteomes" id="UP000230423">
    <property type="component" value="Unassembled WGS sequence"/>
</dbReference>
<accession>A0A2G9UK15</accession>
<proteinExistence type="predicted"/>
<keyword evidence="4" id="KW-1185">Reference proteome</keyword>
<protein>
    <submittedName>
        <fullName evidence="3">Nematode cuticle collagen domain protein</fullName>
    </submittedName>
</protein>